<sequence>MRDAGVKGAHQRVGTSTLKGIGYGWCCTLQQTLAAAPATSSSGAKLWTGEAPYFPSNPEEQLQSLDVRLQVEDQEILQTCSDSPIL</sequence>
<comment type="caution">
    <text evidence="1">The sequence shown here is derived from an EMBL/GenBank/DDBJ whole genome shotgun (WGS) entry which is preliminary data.</text>
</comment>
<accession>A0A1S9RYY2</accession>
<dbReference type="AlphaFoldDB" id="A0A1S9RYY2"/>
<name>A0A1S9RYY2_PENBI</name>
<evidence type="ECO:0000313" key="1">
    <source>
        <dbReference type="EMBL" id="OOQ90490.1"/>
    </source>
</evidence>
<proteinExistence type="predicted"/>
<dbReference type="EMBL" id="LJBN01000068">
    <property type="protein sequence ID" value="OOQ90490.1"/>
    <property type="molecule type" value="Genomic_DNA"/>
</dbReference>
<organism evidence="1 2">
    <name type="scientific">Penicillium brasilianum</name>
    <dbReference type="NCBI Taxonomy" id="104259"/>
    <lineage>
        <taxon>Eukaryota</taxon>
        <taxon>Fungi</taxon>
        <taxon>Dikarya</taxon>
        <taxon>Ascomycota</taxon>
        <taxon>Pezizomycotina</taxon>
        <taxon>Eurotiomycetes</taxon>
        <taxon>Eurotiomycetidae</taxon>
        <taxon>Eurotiales</taxon>
        <taxon>Aspergillaceae</taxon>
        <taxon>Penicillium</taxon>
    </lineage>
</organism>
<gene>
    <name evidence="1" type="ORF">PEBR_04177</name>
</gene>
<evidence type="ECO:0000313" key="2">
    <source>
        <dbReference type="Proteomes" id="UP000190744"/>
    </source>
</evidence>
<protein>
    <submittedName>
        <fullName evidence="1">Uncharacterized protein</fullName>
    </submittedName>
</protein>
<dbReference type="Proteomes" id="UP000190744">
    <property type="component" value="Unassembled WGS sequence"/>
</dbReference>
<reference evidence="2" key="1">
    <citation type="submission" date="2015-09" db="EMBL/GenBank/DDBJ databases">
        <authorList>
            <person name="Fill T.P."/>
            <person name="Baretta J.F."/>
            <person name="de Almeida L.G."/>
            <person name="Rocha M."/>
            <person name="de Souza D.H."/>
            <person name="Malavazi I."/>
            <person name="Cerdeira L.T."/>
            <person name="Hong H."/>
            <person name="Samborskyy M."/>
            <person name="de Vasconcelos A.T."/>
            <person name="Leadlay P."/>
            <person name="Rodrigues-Filho E."/>
        </authorList>
    </citation>
    <scope>NUCLEOTIDE SEQUENCE [LARGE SCALE GENOMIC DNA]</scope>
    <source>
        <strain evidence="2">LaBioMMi 136</strain>
    </source>
</reference>